<keyword evidence="1" id="KW-0863">Zinc-finger</keyword>
<dbReference type="GO" id="GO:0008270">
    <property type="term" value="F:zinc ion binding"/>
    <property type="evidence" value="ECO:0007669"/>
    <property type="project" value="UniProtKB-UniRule"/>
</dbReference>
<dbReference type="AlphaFoldDB" id="A0A6J2XKH9"/>
<dbReference type="Gene3D" id="3.30.60.190">
    <property type="match status" value="1"/>
</dbReference>
<organism evidence="4 5">
    <name type="scientific">Sitophilus oryzae</name>
    <name type="common">Rice weevil</name>
    <name type="synonym">Curculio oryzae</name>
    <dbReference type="NCBI Taxonomy" id="7048"/>
    <lineage>
        <taxon>Eukaryota</taxon>
        <taxon>Metazoa</taxon>
        <taxon>Ecdysozoa</taxon>
        <taxon>Arthropoda</taxon>
        <taxon>Hexapoda</taxon>
        <taxon>Insecta</taxon>
        <taxon>Pterygota</taxon>
        <taxon>Neoptera</taxon>
        <taxon>Endopterygota</taxon>
        <taxon>Coleoptera</taxon>
        <taxon>Polyphaga</taxon>
        <taxon>Cucujiformia</taxon>
        <taxon>Curculionidae</taxon>
        <taxon>Dryophthorinae</taxon>
        <taxon>Sitophilus</taxon>
    </lineage>
</organism>
<dbReference type="GeneID" id="115879231"/>
<keyword evidence="1" id="KW-0862">Zinc</keyword>
<dbReference type="InterPro" id="IPR048371">
    <property type="entry name" value="ZNHIT3_C"/>
</dbReference>
<evidence type="ECO:0000313" key="4">
    <source>
        <dbReference type="Proteomes" id="UP000504635"/>
    </source>
</evidence>
<dbReference type="CDD" id="cd23024">
    <property type="entry name" value="zf-HIT_ZNHIT2-3"/>
    <property type="match status" value="1"/>
</dbReference>
<protein>
    <submittedName>
        <fullName evidence="5">Zinc finger HIT domain-containing protein 3</fullName>
    </submittedName>
</protein>
<dbReference type="Proteomes" id="UP000504635">
    <property type="component" value="Unplaced"/>
</dbReference>
<dbReference type="KEGG" id="soy:115879231"/>
<keyword evidence="1" id="KW-0479">Metal-binding</keyword>
<name>A0A6J2XKH9_SITOR</name>
<sequence length="138" mass="15675">MSKVCVICSGNGIYKCPTCFIYYCSAKCCKKHRENECELFKKEEQPDPDSEEKTKKTLKTGDEVSADRLQLLKNSDEVKNLLSNPHLRDLLVTIDEADNAEQIMQKAMLEPIFVEFADACIKAVEHPNSNRDEGQDQT</sequence>
<evidence type="ECO:0000256" key="2">
    <source>
        <dbReference type="SAM" id="MobiDB-lite"/>
    </source>
</evidence>
<feature type="region of interest" description="Disordered" evidence="2">
    <location>
        <begin position="40"/>
        <end position="61"/>
    </location>
</feature>
<dbReference type="SUPFAM" id="SSF144232">
    <property type="entry name" value="HIT/MYND zinc finger-like"/>
    <property type="match status" value="1"/>
</dbReference>
<proteinExistence type="predicted"/>
<gene>
    <name evidence="5" type="primary">LOC115879231</name>
</gene>
<accession>A0A6J2XKH9</accession>
<evidence type="ECO:0000256" key="1">
    <source>
        <dbReference type="PROSITE-ProRule" id="PRU00453"/>
    </source>
</evidence>
<dbReference type="Pfam" id="PF21373">
    <property type="entry name" value="ZNHIT3_C"/>
    <property type="match status" value="1"/>
</dbReference>
<reference evidence="5" key="1">
    <citation type="submission" date="2025-08" db="UniProtKB">
        <authorList>
            <consortium name="RefSeq"/>
        </authorList>
    </citation>
    <scope>IDENTIFICATION</scope>
    <source>
        <tissue evidence="5">Gonads</tissue>
    </source>
</reference>
<evidence type="ECO:0000313" key="5">
    <source>
        <dbReference type="RefSeq" id="XP_030751792.1"/>
    </source>
</evidence>
<evidence type="ECO:0000259" key="3">
    <source>
        <dbReference type="PROSITE" id="PS51083"/>
    </source>
</evidence>
<dbReference type="InterPro" id="IPR007529">
    <property type="entry name" value="Znf_HIT"/>
</dbReference>
<dbReference type="RefSeq" id="XP_030751792.1">
    <property type="nucleotide sequence ID" value="XM_030895932.1"/>
</dbReference>
<dbReference type="FunCoup" id="A0A6J2XKH9">
    <property type="interactions" value="977"/>
</dbReference>
<feature type="domain" description="HIT-type" evidence="3">
    <location>
        <begin position="5"/>
        <end position="37"/>
    </location>
</feature>
<dbReference type="OrthoDB" id="18412at2759"/>
<keyword evidence="4" id="KW-1185">Reference proteome</keyword>
<dbReference type="InParanoid" id="A0A6J2XKH9"/>
<dbReference type="PROSITE" id="PS51083">
    <property type="entry name" value="ZF_HIT"/>
    <property type="match status" value="1"/>
</dbReference>